<reference evidence="3" key="1">
    <citation type="submission" date="2023-02" db="EMBL/GenBank/DDBJ databases">
        <title>Nocardiopsis ansamitocini NBRC 112285.</title>
        <authorList>
            <person name="Ichikawa N."/>
            <person name="Sato H."/>
            <person name="Tonouchi N."/>
        </authorList>
    </citation>
    <scope>NUCLEOTIDE SEQUENCE</scope>
    <source>
        <strain evidence="3">NBRC 112285</strain>
    </source>
</reference>
<accession>A0A9W6UIG1</accession>
<comment type="caution">
    <text evidence="3">The sequence shown here is derived from an EMBL/GenBank/DDBJ whole genome shotgun (WGS) entry which is preliminary data.</text>
</comment>
<dbReference type="RefSeq" id="WP_285761449.1">
    <property type="nucleotide sequence ID" value="NZ_BSQG01000010.1"/>
</dbReference>
<feature type="domain" description="DUF3592" evidence="2">
    <location>
        <begin position="45"/>
        <end position="110"/>
    </location>
</feature>
<keyword evidence="1" id="KW-1133">Transmembrane helix</keyword>
<evidence type="ECO:0000313" key="3">
    <source>
        <dbReference type="EMBL" id="GLU49906.1"/>
    </source>
</evidence>
<name>A0A9W6UIG1_9ACTN</name>
<organism evidence="3 4">
    <name type="scientific">Nocardiopsis ansamitocini</name>
    <dbReference type="NCBI Taxonomy" id="1670832"/>
    <lineage>
        <taxon>Bacteria</taxon>
        <taxon>Bacillati</taxon>
        <taxon>Actinomycetota</taxon>
        <taxon>Actinomycetes</taxon>
        <taxon>Streptosporangiales</taxon>
        <taxon>Nocardiopsidaceae</taxon>
        <taxon>Nocardiopsis</taxon>
    </lineage>
</organism>
<dbReference type="Pfam" id="PF12158">
    <property type="entry name" value="DUF3592"/>
    <property type="match status" value="1"/>
</dbReference>
<feature type="transmembrane region" description="Helical" evidence="1">
    <location>
        <begin position="12"/>
        <end position="31"/>
    </location>
</feature>
<proteinExistence type="predicted"/>
<keyword evidence="4" id="KW-1185">Reference proteome</keyword>
<evidence type="ECO:0000256" key="1">
    <source>
        <dbReference type="SAM" id="Phobius"/>
    </source>
</evidence>
<keyword evidence="1" id="KW-0812">Transmembrane</keyword>
<sequence length="143" mass="15350">MLGEQMERVMPIIMMLGIGGLAAVVGVRQLLRTSRLRSTGVRVGGTIVGQVGYSSTNRRRNRAAVFEFRTVDGDPVRVQQKIAVSHTLLRQGQPVTVAYDPADPRQAEIVEAKNQIGGAVLLITVGGLFFLVGAVILVSRLLG</sequence>
<protein>
    <recommendedName>
        <fullName evidence="2">DUF3592 domain-containing protein</fullName>
    </recommendedName>
</protein>
<dbReference type="AlphaFoldDB" id="A0A9W6UIG1"/>
<dbReference type="InterPro" id="IPR021994">
    <property type="entry name" value="DUF3592"/>
</dbReference>
<feature type="transmembrane region" description="Helical" evidence="1">
    <location>
        <begin position="119"/>
        <end position="142"/>
    </location>
</feature>
<evidence type="ECO:0000259" key="2">
    <source>
        <dbReference type="Pfam" id="PF12158"/>
    </source>
</evidence>
<dbReference type="EMBL" id="BSQG01000010">
    <property type="protein sequence ID" value="GLU49906.1"/>
    <property type="molecule type" value="Genomic_DNA"/>
</dbReference>
<gene>
    <name evidence="3" type="ORF">Nans01_42570</name>
</gene>
<evidence type="ECO:0000313" key="4">
    <source>
        <dbReference type="Proteomes" id="UP001165092"/>
    </source>
</evidence>
<keyword evidence="1" id="KW-0472">Membrane</keyword>
<dbReference type="Proteomes" id="UP001165092">
    <property type="component" value="Unassembled WGS sequence"/>
</dbReference>